<reference evidence="3" key="3">
    <citation type="submission" date="2025-09" db="UniProtKB">
        <authorList>
            <consortium name="Ensembl"/>
        </authorList>
    </citation>
    <scope>IDENTIFICATION</scope>
</reference>
<evidence type="ECO:0000313" key="3">
    <source>
        <dbReference type="Ensembl" id="ENSMZEP00005011101.1"/>
    </source>
</evidence>
<dbReference type="InterPro" id="IPR006600">
    <property type="entry name" value="HTH_CenpB_DNA-bd_dom"/>
</dbReference>
<dbReference type="SUPFAM" id="SSF46689">
    <property type="entry name" value="Homeodomain-like"/>
    <property type="match status" value="1"/>
</dbReference>
<keyword evidence="4" id="KW-1185">Reference proteome</keyword>
<proteinExistence type="predicted"/>
<protein>
    <recommendedName>
        <fullName evidence="2">HTH CENPB-type domain-containing protein</fullName>
    </recommendedName>
</protein>
<name>A0A3P9BNA2_9CICH</name>
<dbReference type="Proteomes" id="UP000265160">
    <property type="component" value="LG7"/>
</dbReference>
<evidence type="ECO:0000313" key="4">
    <source>
        <dbReference type="Proteomes" id="UP000265160"/>
    </source>
</evidence>
<dbReference type="GeneTree" id="ENSGT00940000166278"/>
<dbReference type="InterPro" id="IPR009057">
    <property type="entry name" value="Homeodomain-like_sf"/>
</dbReference>
<evidence type="ECO:0000256" key="1">
    <source>
        <dbReference type="ARBA" id="ARBA00023125"/>
    </source>
</evidence>
<dbReference type="Ensembl" id="ENSMZET00005011485.1">
    <property type="protein sequence ID" value="ENSMZEP00005011101.1"/>
    <property type="gene ID" value="ENSMZEG00005008330.1"/>
</dbReference>
<evidence type="ECO:0000259" key="2">
    <source>
        <dbReference type="PROSITE" id="PS51253"/>
    </source>
</evidence>
<feature type="domain" description="HTH CENPB-type" evidence="2">
    <location>
        <begin position="71"/>
        <end position="149"/>
    </location>
</feature>
<reference evidence="3 4" key="1">
    <citation type="journal article" date="2014" name="Nature">
        <title>The genomic substrate for adaptive radiation in African cichlid fish.</title>
        <authorList>
            <person name="Brawand D."/>
            <person name="Wagner C.E."/>
            <person name="Li Y.I."/>
            <person name="Malinsky M."/>
            <person name="Keller I."/>
            <person name="Fan S."/>
            <person name="Simakov O."/>
            <person name="Ng A.Y."/>
            <person name="Lim Z.W."/>
            <person name="Bezault E."/>
            <person name="Turner-Maier J."/>
            <person name="Johnson J."/>
            <person name="Alcazar R."/>
            <person name="Noh H.J."/>
            <person name="Russell P."/>
            <person name="Aken B."/>
            <person name="Alfoldi J."/>
            <person name="Amemiya C."/>
            <person name="Azzouzi N."/>
            <person name="Baroiller J.F."/>
            <person name="Barloy-Hubler F."/>
            <person name="Berlin A."/>
            <person name="Bloomquist R."/>
            <person name="Carleton K.L."/>
            <person name="Conte M.A."/>
            <person name="D'Cotta H."/>
            <person name="Eshel O."/>
            <person name="Gaffney L."/>
            <person name="Galibert F."/>
            <person name="Gante H.F."/>
            <person name="Gnerre S."/>
            <person name="Greuter L."/>
            <person name="Guyon R."/>
            <person name="Haddad N.S."/>
            <person name="Haerty W."/>
            <person name="Harris R.M."/>
            <person name="Hofmann H.A."/>
            <person name="Hourlier T."/>
            <person name="Hulata G."/>
            <person name="Jaffe D.B."/>
            <person name="Lara M."/>
            <person name="Lee A.P."/>
            <person name="MacCallum I."/>
            <person name="Mwaiko S."/>
            <person name="Nikaido M."/>
            <person name="Nishihara H."/>
            <person name="Ozouf-Costaz C."/>
            <person name="Penman D.J."/>
            <person name="Przybylski D."/>
            <person name="Rakotomanga M."/>
            <person name="Renn S.C.P."/>
            <person name="Ribeiro F.J."/>
            <person name="Ron M."/>
            <person name="Salzburger W."/>
            <person name="Sanchez-Pulido L."/>
            <person name="Santos M.E."/>
            <person name="Searle S."/>
            <person name="Sharpe T."/>
            <person name="Swofford R."/>
            <person name="Tan F.J."/>
            <person name="Williams L."/>
            <person name="Young S."/>
            <person name="Yin S."/>
            <person name="Okada N."/>
            <person name="Kocher T.D."/>
            <person name="Miska E.A."/>
            <person name="Lander E.S."/>
            <person name="Venkatesh B."/>
            <person name="Fernald R.D."/>
            <person name="Meyer A."/>
            <person name="Ponting C.P."/>
            <person name="Streelman J.T."/>
            <person name="Lindblad-Toh K."/>
            <person name="Seehausen O."/>
            <person name="Di Palma F."/>
        </authorList>
    </citation>
    <scope>NUCLEOTIDE SEQUENCE</scope>
</reference>
<sequence>MVRNYQRKTERGRTPPDIMLKAVRQVKMQNKSIRSTAKDFDINYRTLTRYCQKITREEIESQTAMPTTMVGYTTLRKIFSPDLEKQLVEYITRSADIYFGLSPSEVRKLAYQFAVAHELKFVPLWAEKEKASKEWFTGFLKRHTTLSLRKPEATSLSALLDEEKPKCPKRCHLH</sequence>
<dbReference type="AlphaFoldDB" id="A0A3P9BNA2"/>
<dbReference type="GO" id="GO:0003677">
    <property type="term" value="F:DNA binding"/>
    <property type="evidence" value="ECO:0007669"/>
    <property type="project" value="UniProtKB-KW"/>
</dbReference>
<organism evidence="3 4">
    <name type="scientific">Maylandia zebra</name>
    <name type="common">zebra mbuna</name>
    <dbReference type="NCBI Taxonomy" id="106582"/>
    <lineage>
        <taxon>Eukaryota</taxon>
        <taxon>Metazoa</taxon>
        <taxon>Chordata</taxon>
        <taxon>Craniata</taxon>
        <taxon>Vertebrata</taxon>
        <taxon>Euteleostomi</taxon>
        <taxon>Actinopterygii</taxon>
        <taxon>Neopterygii</taxon>
        <taxon>Teleostei</taxon>
        <taxon>Neoteleostei</taxon>
        <taxon>Acanthomorphata</taxon>
        <taxon>Ovalentaria</taxon>
        <taxon>Cichlomorphae</taxon>
        <taxon>Cichliformes</taxon>
        <taxon>Cichlidae</taxon>
        <taxon>African cichlids</taxon>
        <taxon>Pseudocrenilabrinae</taxon>
        <taxon>Haplochromini</taxon>
        <taxon>Maylandia</taxon>
        <taxon>Maylandia zebra complex</taxon>
    </lineage>
</organism>
<dbReference type="Pfam" id="PF03221">
    <property type="entry name" value="HTH_Tnp_Tc5"/>
    <property type="match status" value="1"/>
</dbReference>
<keyword evidence="1" id="KW-0238">DNA-binding</keyword>
<dbReference type="PROSITE" id="PS51253">
    <property type="entry name" value="HTH_CENPB"/>
    <property type="match status" value="1"/>
</dbReference>
<accession>A0A3P9BNA2</accession>
<reference evidence="3" key="2">
    <citation type="submission" date="2025-08" db="UniProtKB">
        <authorList>
            <consortium name="Ensembl"/>
        </authorList>
    </citation>
    <scope>IDENTIFICATION</scope>
</reference>